<dbReference type="Pfam" id="PF21617">
    <property type="entry name" value="CV_2116-like"/>
    <property type="match status" value="1"/>
</dbReference>
<dbReference type="EMBL" id="CP051169">
    <property type="protein sequence ID" value="QOK96823.1"/>
    <property type="molecule type" value="Genomic_DNA"/>
</dbReference>
<reference evidence="2" key="1">
    <citation type="submission" date="2020-04" db="EMBL/GenBank/DDBJ databases">
        <title>Ralstonia solanacearum UW576, UW763, UW773, and UW774.</title>
        <authorList>
            <person name="Steidl O."/>
            <person name="Truchon A."/>
            <person name="Allen C."/>
        </authorList>
    </citation>
    <scope>NUCLEOTIDE SEQUENCE [LARGE SCALE GENOMIC DNA]</scope>
    <source>
        <strain evidence="2">UW774</strain>
    </source>
</reference>
<sequence length="84" mass="9693">MKTFQYRGYNIQPDCPYDDQIRRWGVLCQIRKQGNAEQQPVPAATPHFFANHEDAIADGMRYAKAIIDGHLDRRSGALIDLDRF</sequence>
<dbReference type="Proteomes" id="UP000593970">
    <property type="component" value="Chromosome"/>
</dbReference>
<accession>A0AA92QBD2</accession>
<name>A0AA92QBD2_RALSL</name>
<dbReference type="NCBIfam" id="NF046097">
    <property type="entry name" value="CV_2116_dom"/>
    <property type="match status" value="1"/>
</dbReference>
<gene>
    <name evidence="1" type="ORF">HF909_10510</name>
</gene>
<protein>
    <submittedName>
        <fullName evidence="1">Uncharacterized protein</fullName>
    </submittedName>
</protein>
<dbReference type="Gene3D" id="3.30.160.350">
    <property type="match status" value="1"/>
</dbReference>
<evidence type="ECO:0000313" key="1">
    <source>
        <dbReference type="EMBL" id="QOK96823.1"/>
    </source>
</evidence>
<evidence type="ECO:0000313" key="2">
    <source>
        <dbReference type="Proteomes" id="UP000593970"/>
    </source>
</evidence>
<proteinExistence type="predicted"/>
<organism evidence="1 2">
    <name type="scientific">Ralstonia solanacearum</name>
    <name type="common">Pseudomonas solanacearum</name>
    <dbReference type="NCBI Taxonomy" id="305"/>
    <lineage>
        <taxon>Bacteria</taxon>
        <taxon>Pseudomonadati</taxon>
        <taxon>Pseudomonadota</taxon>
        <taxon>Betaproteobacteria</taxon>
        <taxon>Burkholderiales</taxon>
        <taxon>Burkholderiaceae</taxon>
        <taxon>Ralstonia</taxon>
        <taxon>Ralstonia solanacearum species complex</taxon>
    </lineage>
</organism>
<dbReference type="AlphaFoldDB" id="A0AA92QBD2"/>